<dbReference type="Proteomes" id="UP000192342">
    <property type="component" value="Unassembled WGS sequence"/>
</dbReference>
<sequence length="559" mass="58251">MKAIAKHLTLPAGLASAVLFSACGSIGDGNGPVSLELFVNGDSESGEVFRCQINTPSAVLTFDNGTASNFAGRATWSSSNPDVLAVSNGDYPAPDDQFFVNGVILPIAPGTATLTVNYLDFEDSIEVTVSETDLSVTPKNQTLIQGQSVFMSATGVLHSESALLAADFSGLGQWSVVGAEEDASASTIDSANGLLSARDDAEGVDRVEFRIDFCDTTVGVDVSVLNQTLDSIELVRADDRDSPLSEVSVPPDASVALRAIGHFSGGFTQDMTSRVLFSLDDEDVGFASLRGAGVITSLVEAGGSSAQVTATFDPDSEVEGDETVTAPITLNVLDVTLDPASLDIQPRDTLMLQGSSLAFSVTGEFSGPDGDVTWDLTRDVVWASDEPSLASVLNTNGSRGVALSSTALTGVVEVSALRVGGDGPEEAPLTTLIVGSEEQAEDGEEIEVAEVYALNVEIAEGEPVFGQLVELRAVADIGIGEAQTTQDITTLVVWTSSDPEVAYVGNQSGGRGVVSIMTEEMDQSVTLTARYFDEELQARDVAGTIELLVNPSPEETPAE</sequence>
<dbReference type="AlphaFoldDB" id="A0A1Y1SCG7"/>
<organism evidence="2 3">
    <name type="scientific">Oceanococcus atlanticus</name>
    <dbReference type="NCBI Taxonomy" id="1317117"/>
    <lineage>
        <taxon>Bacteria</taxon>
        <taxon>Pseudomonadati</taxon>
        <taxon>Pseudomonadota</taxon>
        <taxon>Gammaproteobacteria</taxon>
        <taxon>Chromatiales</taxon>
        <taxon>Oceanococcaceae</taxon>
        <taxon>Oceanococcus</taxon>
    </lineage>
</organism>
<keyword evidence="1" id="KW-0732">Signal</keyword>
<reference evidence="2 3" key="1">
    <citation type="submission" date="2013-04" db="EMBL/GenBank/DDBJ databases">
        <title>Oceanococcus atlanticus 22II-S10r2 Genome Sequencing.</title>
        <authorList>
            <person name="Lai Q."/>
            <person name="Li G."/>
            <person name="Shao Z."/>
        </authorList>
    </citation>
    <scope>NUCLEOTIDE SEQUENCE [LARGE SCALE GENOMIC DNA]</scope>
    <source>
        <strain evidence="2 3">22II-S10r2</strain>
    </source>
</reference>
<dbReference type="PROSITE" id="PS51257">
    <property type="entry name" value="PROKAR_LIPOPROTEIN"/>
    <property type="match status" value="1"/>
</dbReference>
<proteinExistence type="predicted"/>
<gene>
    <name evidence="2" type="ORF">ATO7_13533</name>
</gene>
<feature type="chain" id="PRO_5012508163" evidence="1">
    <location>
        <begin position="18"/>
        <end position="559"/>
    </location>
</feature>
<dbReference type="OrthoDB" id="6192638at2"/>
<evidence type="ECO:0000313" key="3">
    <source>
        <dbReference type="Proteomes" id="UP000192342"/>
    </source>
</evidence>
<dbReference type="RefSeq" id="WP_083562585.1">
    <property type="nucleotide sequence ID" value="NZ_AQQV01000003.1"/>
</dbReference>
<dbReference type="STRING" id="1317117.ATO7_13533"/>
<comment type="caution">
    <text evidence="2">The sequence shown here is derived from an EMBL/GenBank/DDBJ whole genome shotgun (WGS) entry which is preliminary data.</text>
</comment>
<evidence type="ECO:0000313" key="2">
    <source>
        <dbReference type="EMBL" id="ORE86322.1"/>
    </source>
</evidence>
<name>A0A1Y1SCG7_9GAMM</name>
<keyword evidence="3" id="KW-1185">Reference proteome</keyword>
<feature type="signal peptide" evidence="1">
    <location>
        <begin position="1"/>
        <end position="17"/>
    </location>
</feature>
<protein>
    <submittedName>
        <fullName evidence="2">LigB-like protein</fullName>
    </submittedName>
</protein>
<evidence type="ECO:0000256" key="1">
    <source>
        <dbReference type="SAM" id="SignalP"/>
    </source>
</evidence>
<dbReference type="Gene3D" id="2.60.40.1080">
    <property type="match status" value="4"/>
</dbReference>
<accession>A0A1Y1SCG7</accession>
<dbReference type="EMBL" id="AQQV01000003">
    <property type="protein sequence ID" value="ORE86322.1"/>
    <property type="molecule type" value="Genomic_DNA"/>
</dbReference>